<dbReference type="PANTHER" id="PTHR10291">
    <property type="entry name" value="DEHYDRODOLICHYL DIPHOSPHATE SYNTHASE FAMILY MEMBER"/>
    <property type="match status" value="1"/>
</dbReference>
<evidence type="ECO:0000313" key="3">
    <source>
        <dbReference type="EMBL" id="QUV93741.1"/>
    </source>
</evidence>
<feature type="binding site" evidence="2">
    <location>
        <position position="48"/>
    </location>
    <ligand>
        <name>substrate</name>
    </ligand>
</feature>
<feature type="binding site" evidence="2">
    <location>
        <position position="86"/>
    </location>
    <ligand>
        <name>substrate</name>
    </ligand>
</feature>
<feature type="binding site" evidence="2">
    <location>
        <position position="35"/>
    </location>
    <ligand>
        <name>Mg(2+)</name>
        <dbReference type="ChEBI" id="CHEBI:18420"/>
    </ligand>
</feature>
<comment type="similarity">
    <text evidence="2">Belongs to the UPP synthase family.</text>
</comment>
<feature type="binding site" evidence="2">
    <location>
        <position position="84"/>
    </location>
    <ligand>
        <name>substrate</name>
    </ligand>
</feature>
<proteinExistence type="inferred from homology"/>
<feature type="binding site" evidence="2">
    <location>
        <begin position="207"/>
        <end position="209"/>
    </location>
    <ligand>
        <name>substrate</name>
    </ligand>
</feature>
<dbReference type="HAMAP" id="MF_01139">
    <property type="entry name" value="ISPT"/>
    <property type="match status" value="1"/>
</dbReference>
<feature type="binding site" evidence="2">
    <location>
        <position position="201"/>
    </location>
    <ligand>
        <name>substrate</name>
    </ligand>
</feature>
<dbReference type="RefSeq" id="WP_058868003.1">
    <property type="nucleotide sequence ID" value="NZ_CP072642.1"/>
</dbReference>
<dbReference type="CDD" id="cd00475">
    <property type="entry name" value="Cis_IPPS"/>
    <property type="match status" value="1"/>
</dbReference>
<organism evidence="3 4">
    <name type="scientific">Chloracidobacterium sp. N</name>
    <dbReference type="NCBI Taxonomy" id="2821540"/>
    <lineage>
        <taxon>Bacteria</taxon>
        <taxon>Pseudomonadati</taxon>
        <taxon>Acidobacteriota</taxon>
        <taxon>Terriglobia</taxon>
        <taxon>Terriglobales</taxon>
        <taxon>Acidobacteriaceae</taxon>
        <taxon>Chloracidobacterium</taxon>
        <taxon>Chloracidobacterium aggregatum</taxon>
    </lineage>
</organism>
<dbReference type="InterPro" id="IPR018520">
    <property type="entry name" value="UPP_synth-like_CS"/>
</dbReference>
<dbReference type="NCBIfam" id="TIGR00055">
    <property type="entry name" value="uppS"/>
    <property type="match status" value="1"/>
</dbReference>
<gene>
    <name evidence="3" type="ORF">J8C05_10280</name>
</gene>
<dbReference type="NCBIfam" id="NF011405">
    <property type="entry name" value="PRK14830.1"/>
    <property type="match status" value="1"/>
</dbReference>
<feature type="binding site" evidence="2">
    <location>
        <position position="52"/>
    </location>
    <ligand>
        <name>substrate</name>
    </ligand>
</feature>
<comment type="cofactor">
    <cofactor evidence="2">
        <name>Mg(2+)</name>
        <dbReference type="ChEBI" id="CHEBI:18420"/>
    </cofactor>
    <text evidence="2">Binds 2 magnesium ions per subunit.</text>
</comment>
<evidence type="ECO:0000313" key="4">
    <source>
        <dbReference type="Proteomes" id="UP000677668"/>
    </source>
</evidence>
<dbReference type="Gene3D" id="3.40.1180.10">
    <property type="entry name" value="Decaprenyl diphosphate synthase-like"/>
    <property type="match status" value="1"/>
</dbReference>
<accession>A0ABX8B2K9</accession>
<feature type="binding site" evidence="2">
    <location>
        <position position="40"/>
    </location>
    <ligand>
        <name>substrate</name>
    </ligand>
</feature>
<dbReference type="SUPFAM" id="SSF64005">
    <property type="entry name" value="Undecaprenyl diphosphate synthase"/>
    <property type="match status" value="1"/>
</dbReference>
<feature type="binding site" evidence="2">
    <location>
        <begin position="36"/>
        <end position="39"/>
    </location>
    <ligand>
        <name>substrate</name>
    </ligand>
</feature>
<dbReference type="GO" id="GO:0008834">
    <property type="term" value="F:ditrans,polycis-undecaprenyl-diphosphate synthase [(2E,6E)-farnesyl-diphosphate specific] activity"/>
    <property type="evidence" value="ECO:0007669"/>
    <property type="project" value="UniProtKB-EC"/>
</dbReference>
<keyword evidence="2" id="KW-0479">Metal-binding</keyword>
<keyword evidence="4" id="KW-1185">Reference proteome</keyword>
<feature type="active site" description="Proton acceptor" evidence="2">
    <location>
        <position position="83"/>
    </location>
</feature>
<evidence type="ECO:0000256" key="1">
    <source>
        <dbReference type="ARBA" id="ARBA00022679"/>
    </source>
</evidence>
<dbReference type="PROSITE" id="PS01066">
    <property type="entry name" value="UPP_SYNTHASE"/>
    <property type="match status" value="1"/>
</dbReference>
<dbReference type="Pfam" id="PF01255">
    <property type="entry name" value="Prenyltransf"/>
    <property type="match status" value="1"/>
</dbReference>
<feature type="binding site" evidence="2">
    <location>
        <position position="220"/>
    </location>
    <ligand>
        <name>Mg(2+)</name>
        <dbReference type="ChEBI" id="CHEBI:18420"/>
    </ligand>
</feature>
<reference evidence="3 4" key="1">
    <citation type="submission" date="2021-03" db="EMBL/GenBank/DDBJ databases">
        <title>Genomic and phenotypic characterization of Chloracidobacterium isolates provides evidence for multiple species.</title>
        <authorList>
            <person name="Saini M.K."/>
            <person name="Costas A.M.G."/>
            <person name="Tank M."/>
            <person name="Bryant D.A."/>
        </authorList>
    </citation>
    <scope>NUCLEOTIDE SEQUENCE [LARGE SCALE GENOMIC DNA]</scope>
    <source>
        <strain evidence="3 4">N</strain>
    </source>
</reference>
<dbReference type="PANTHER" id="PTHR10291:SF0">
    <property type="entry name" value="DEHYDRODOLICHYL DIPHOSPHATE SYNTHASE 2"/>
    <property type="match status" value="1"/>
</dbReference>
<keyword evidence="2" id="KW-0460">Magnesium</keyword>
<dbReference type="InterPro" id="IPR001441">
    <property type="entry name" value="UPP_synth-like"/>
</dbReference>
<sequence>MHELETLIEPGSPDAFLLRQLDPNRLPKHVAIIMDGNGRWANRQGKARIAGHPAGVEAVRATVENCARLGIPTLTLYAFSSENWRRPRVEVTMLMRLLQQCLRREVPLLNRNGVRLRFIGRLEALSAEIRKALDYAVTATAHNQRMTLNVAFNYGGRAEIVDALRSVVREFMGLGRPLDTLTEADVARHLYTDSDPDLLIRTSGEMRLSNFLLWQMAYTEIFVTDTLWPDFNRTHLLEALVAYQRRQRRFGGVETVGVPVSALA</sequence>
<name>A0ABX8B2K9_9BACT</name>
<comment type="subunit">
    <text evidence="2">Homodimer.</text>
</comment>
<dbReference type="InterPro" id="IPR036424">
    <property type="entry name" value="UPP_synth-like_sf"/>
</dbReference>
<dbReference type="EMBL" id="CP072642">
    <property type="protein sequence ID" value="QUV93741.1"/>
    <property type="molecule type" value="Genomic_DNA"/>
</dbReference>
<evidence type="ECO:0000256" key="2">
    <source>
        <dbReference type="HAMAP-Rule" id="MF_01139"/>
    </source>
</evidence>
<protein>
    <recommendedName>
        <fullName evidence="2">Isoprenyl transferase</fullName>
        <ecNumber evidence="2">2.5.1.-</ecNumber>
    </recommendedName>
</protein>
<dbReference type="Proteomes" id="UP000677668">
    <property type="component" value="Chromosome 1"/>
</dbReference>
<feature type="binding site" evidence="2">
    <location>
        <begin position="80"/>
        <end position="82"/>
    </location>
    <ligand>
        <name>substrate</name>
    </ligand>
</feature>
<dbReference type="EC" id="2.5.1.-" evidence="2"/>
<feature type="active site" evidence="2">
    <location>
        <position position="35"/>
    </location>
</feature>
<comment type="function">
    <text evidence="2">Catalyzes the condensation of isopentenyl diphosphate (IPP) with allylic pyrophosphates generating different type of terpenoids.</text>
</comment>
<keyword evidence="1 2" id="KW-0808">Transferase</keyword>